<dbReference type="Gene3D" id="3.40.190.10">
    <property type="entry name" value="Periplasmic binding protein-like II"/>
    <property type="match status" value="2"/>
</dbReference>
<keyword evidence="2" id="KW-0472">Membrane</keyword>
<dbReference type="SUPFAM" id="SSF53850">
    <property type="entry name" value="Periplasmic binding protein-like II"/>
    <property type="match status" value="1"/>
</dbReference>
<dbReference type="InterPro" id="IPR006674">
    <property type="entry name" value="HD_domain"/>
</dbReference>
<dbReference type="SMART" id="SM00471">
    <property type="entry name" value="HDc"/>
    <property type="match status" value="1"/>
</dbReference>
<evidence type="ECO:0000256" key="2">
    <source>
        <dbReference type="SAM" id="Phobius"/>
    </source>
</evidence>
<evidence type="ECO:0000256" key="1">
    <source>
        <dbReference type="SAM" id="Coils"/>
    </source>
</evidence>
<dbReference type="PROSITE" id="PS50887">
    <property type="entry name" value="GGDEF"/>
    <property type="match status" value="1"/>
</dbReference>
<dbReference type="InterPro" id="IPR043128">
    <property type="entry name" value="Rev_trsase/Diguanyl_cyclase"/>
</dbReference>
<dbReference type="SUPFAM" id="SSF109604">
    <property type="entry name" value="HD-domain/PDEase-like"/>
    <property type="match status" value="1"/>
</dbReference>
<dbReference type="SMART" id="SM00062">
    <property type="entry name" value="PBPb"/>
    <property type="match status" value="1"/>
</dbReference>
<evidence type="ECO:0000259" key="5">
    <source>
        <dbReference type="PROSITE" id="PS51831"/>
    </source>
</evidence>
<dbReference type="InterPro" id="IPR003607">
    <property type="entry name" value="HD/PDEase_dom"/>
</dbReference>
<organism evidence="7 8">
    <name type="scientific">Desulfosporosinus fructosivorans</name>
    <dbReference type="NCBI Taxonomy" id="2018669"/>
    <lineage>
        <taxon>Bacteria</taxon>
        <taxon>Bacillati</taxon>
        <taxon>Bacillota</taxon>
        <taxon>Clostridia</taxon>
        <taxon>Eubacteriales</taxon>
        <taxon>Desulfitobacteriaceae</taxon>
        <taxon>Desulfosporosinus</taxon>
    </lineage>
</organism>
<keyword evidence="1" id="KW-0175">Coiled coil</keyword>
<feature type="chain" id="PRO_5021271369" evidence="3">
    <location>
        <begin position="29"/>
        <end position="769"/>
    </location>
</feature>
<dbReference type="SUPFAM" id="SSF55785">
    <property type="entry name" value="PYP-like sensor domain (PAS domain)"/>
    <property type="match status" value="1"/>
</dbReference>
<evidence type="ECO:0000313" key="8">
    <source>
        <dbReference type="Proteomes" id="UP000298460"/>
    </source>
</evidence>
<dbReference type="PANTHER" id="PTHR43155:SF2">
    <property type="entry name" value="CYCLIC DI-GMP PHOSPHODIESTERASE PA4108"/>
    <property type="match status" value="1"/>
</dbReference>
<dbReference type="OrthoDB" id="9798833at2"/>
<protein>
    <submittedName>
        <fullName evidence="7">Transporter substrate-binding domain-containing protein</fullName>
    </submittedName>
</protein>
<dbReference type="InterPro" id="IPR000014">
    <property type="entry name" value="PAS"/>
</dbReference>
<evidence type="ECO:0000259" key="4">
    <source>
        <dbReference type="PROSITE" id="PS50887"/>
    </source>
</evidence>
<name>A0A4Z0RAQ3_9FIRM</name>
<dbReference type="InterPro" id="IPR000160">
    <property type="entry name" value="GGDEF_dom"/>
</dbReference>
<dbReference type="Pfam" id="PF13426">
    <property type="entry name" value="PAS_9"/>
    <property type="match status" value="1"/>
</dbReference>
<dbReference type="Pfam" id="PF13487">
    <property type="entry name" value="HD_5"/>
    <property type="match status" value="1"/>
</dbReference>
<feature type="domain" description="HD" evidence="5">
    <location>
        <begin position="607"/>
        <end position="729"/>
    </location>
</feature>
<feature type="domain" description="GGDEF" evidence="4">
    <location>
        <begin position="464"/>
        <end position="599"/>
    </location>
</feature>
<dbReference type="CDD" id="cd00130">
    <property type="entry name" value="PAS"/>
    <property type="match status" value="1"/>
</dbReference>
<dbReference type="CDD" id="cd00077">
    <property type="entry name" value="HDc"/>
    <property type="match status" value="1"/>
</dbReference>
<feature type="transmembrane region" description="Helical" evidence="2">
    <location>
        <begin position="261"/>
        <end position="282"/>
    </location>
</feature>
<keyword evidence="2" id="KW-0812">Transmembrane</keyword>
<dbReference type="Proteomes" id="UP000298460">
    <property type="component" value="Unassembled WGS sequence"/>
</dbReference>
<gene>
    <name evidence="7" type="ORF">E4K67_06400</name>
</gene>
<dbReference type="SUPFAM" id="SSF55073">
    <property type="entry name" value="Nucleotide cyclase"/>
    <property type="match status" value="1"/>
</dbReference>
<dbReference type="PROSITE" id="PS51831">
    <property type="entry name" value="HD"/>
    <property type="match status" value="1"/>
</dbReference>
<evidence type="ECO:0000259" key="6">
    <source>
        <dbReference type="PROSITE" id="PS51832"/>
    </source>
</evidence>
<evidence type="ECO:0000256" key="3">
    <source>
        <dbReference type="SAM" id="SignalP"/>
    </source>
</evidence>
<feature type="signal peptide" evidence="3">
    <location>
        <begin position="1"/>
        <end position="28"/>
    </location>
</feature>
<dbReference type="InterPro" id="IPR035965">
    <property type="entry name" value="PAS-like_dom_sf"/>
</dbReference>
<feature type="domain" description="HD-GYP" evidence="6">
    <location>
        <begin position="585"/>
        <end position="769"/>
    </location>
</feature>
<accession>A0A4Z0RAQ3</accession>
<keyword evidence="8" id="KW-1185">Reference proteome</keyword>
<dbReference type="Gene3D" id="3.30.70.270">
    <property type="match status" value="1"/>
</dbReference>
<dbReference type="CDD" id="cd01949">
    <property type="entry name" value="GGDEF"/>
    <property type="match status" value="1"/>
</dbReference>
<keyword evidence="3" id="KW-0732">Signal</keyword>
<dbReference type="InterPro" id="IPR001638">
    <property type="entry name" value="Solute-binding_3/MltF_N"/>
</dbReference>
<dbReference type="Gene3D" id="1.10.3210.10">
    <property type="entry name" value="Hypothetical protein af1432"/>
    <property type="match status" value="1"/>
</dbReference>
<proteinExistence type="predicted"/>
<dbReference type="NCBIfam" id="TIGR00254">
    <property type="entry name" value="GGDEF"/>
    <property type="match status" value="1"/>
</dbReference>
<dbReference type="EMBL" id="SPQQ01000002">
    <property type="protein sequence ID" value="TGE39093.1"/>
    <property type="molecule type" value="Genomic_DNA"/>
</dbReference>
<dbReference type="InterPro" id="IPR037522">
    <property type="entry name" value="HD_GYP_dom"/>
</dbReference>
<evidence type="ECO:0000313" key="7">
    <source>
        <dbReference type="EMBL" id="TGE39093.1"/>
    </source>
</evidence>
<sequence>MRNNRNKHFLILVIGLLLFLLNTTYVGAAEDTKAINVVLDDNYPPYSFRDDHGILQGITIDQWKLFEKKTGIQVRINGMDWNKAYLSMISGEYDVIDTISYNKDRATILEFTDSYANIDVPIFSHRNISGISNVSSLSGFTVGVKKGDNSIQFLKENGVKNIVEYDTAEEVVQAAKDQNIVIFTLGKPPALYYMYKMQIQDEFNYSSSLYTSTLHRAVKKGNFELVSTINSGFAKISTDEYKSINKKWFGISSPSFYEAEIFRSAISISIIILLVILVLFSWNRTLKRKVEQKTRELDNLIKDLKISESTFRTLFEGSSDGILLMECNQIIDCNPAALDLLDYDSKNSIIGKSPWDFSPKNQSNGKNSKEETLEIIKTAQKEGKLKYEWWLQKSDDRIITVEVMMTSILLNGKKTYHSLLRDISDRKHMEQKLQFLSYHDQLTGLYNRRFFEEELKRLDVKRNLPLTIVMADVNGLKLVNDSFGHAIGDELLKKVAKVMTQGCRADEIIARLGGDEFVFLLPNTDAYETEQIIKRIKALALREKVGSIDLSVSFGYETKRNEEEIMREILKKAEELMYKTKLHESPSIRGKTISAIISTLHENNKREEQHSYRVSALCEKMGRALGLPESKVEELKTVGLLHDIGKIAIDVNILNKPGKLTIDEWEQITRHPEIGYRILSTVKDMSEMAEYVLAHHEKWDGSGYPKRLKAKEIPLQSRIIAIADAYDAMTSERSYRSPLLKETAINQLENSAGIQFDPELVKVFISIIP</sequence>
<keyword evidence="2" id="KW-1133">Transmembrane helix</keyword>
<dbReference type="PROSITE" id="PS51832">
    <property type="entry name" value="HD_GYP"/>
    <property type="match status" value="1"/>
</dbReference>
<dbReference type="SMART" id="SM00267">
    <property type="entry name" value="GGDEF"/>
    <property type="match status" value="1"/>
</dbReference>
<dbReference type="RefSeq" id="WP_135545586.1">
    <property type="nucleotide sequence ID" value="NZ_SPQQ01000002.1"/>
</dbReference>
<reference evidence="7 8" key="1">
    <citation type="submission" date="2019-03" db="EMBL/GenBank/DDBJ databases">
        <title>Draft Genome Sequence of Desulfosporosinus fructosivorans Strain 63.6F, Isolated from Marine Sediment in the Baltic Sea.</title>
        <authorList>
            <person name="Hausmann B."/>
            <person name="Vandieken V."/>
            <person name="Pjevac P."/>
            <person name="Schreck K."/>
            <person name="Herbold C.W."/>
            <person name="Loy A."/>
        </authorList>
    </citation>
    <scope>NUCLEOTIDE SEQUENCE [LARGE SCALE GENOMIC DNA]</scope>
    <source>
        <strain evidence="7 8">63.6F</strain>
    </source>
</reference>
<feature type="coiled-coil region" evidence="1">
    <location>
        <begin position="283"/>
        <end position="310"/>
    </location>
</feature>
<dbReference type="CDD" id="cd13706">
    <property type="entry name" value="PBP2_HisK_like_1"/>
    <property type="match status" value="1"/>
</dbReference>
<dbReference type="Pfam" id="PF00497">
    <property type="entry name" value="SBP_bac_3"/>
    <property type="match status" value="1"/>
</dbReference>
<dbReference type="AlphaFoldDB" id="A0A4Z0RAQ3"/>
<dbReference type="Gene3D" id="3.30.450.20">
    <property type="entry name" value="PAS domain"/>
    <property type="match status" value="1"/>
</dbReference>
<dbReference type="PANTHER" id="PTHR43155">
    <property type="entry name" value="CYCLIC DI-GMP PHOSPHODIESTERASE PA4108-RELATED"/>
    <property type="match status" value="1"/>
</dbReference>
<comment type="caution">
    <text evidence="7">The sequence shown here is derived from an EMBL/GenBank/DDBJ whole genome shotgun (WGS) entry which is preliminary data.</text>
</comment>
<dbReference type="Pfam" id="PF00990">
    <property type="entry name" value="GGDEF"/>
    <property type="match status" value="1"/>
</dbReference>
<dbReference type="InterPro" id="IPR029787">
    <property type="entry name" value="Nucleotide_cyclase"/>
</dbReference>
<dbReference type="NCBIfam" id="TIGR00229">
    <property type="entry name" value="sensory_box"/>
    <property type="match status" value="1"/>
</dbReference>